<protein>
    <recommendedName>
        <fullName evidence="4">Glycerophosphoryl diester phosphodiesterase membrane domain-containing protein</fullName>
    </recommendedName>
</protein>
<feature type="transmembrane region" description="Helical" evidence="1">
    <location>
        <begin position="53"/>
        <end position="71"/>
    </location>
</feature>
<gene>
    <name evidence="2" type="ORF">MBFIL_09870</name>
</gene>
<dbReference type="RefSeq" id="WP_066972074.1">
    <property type="nucleotide sequence ID" value="NZ_LWMT01000202.1"/>
</dbReference>
<evidence type="ECO:0008006" key="4">
    <source>
        <dbReference type="Google" id="ProtNLM"/>
    </source>
</evidence>
<dbReference type="EMBL" id="LWMT01000202">
    <property type="protein sequence ID" value="KZX13691.1"/>
    <property type="molecule type" value="Genomic_DNA"/>
</dbReference>
<feature type="transmembrane region" description="Helical" evidence="1">
    <location>
        <begin position="160"/>
        <end position="180"/>
    </location>
</feature>
<evidence type="ECO:0000313" key="3">
    <source>
        <dbReference type="Proteomes" id="UP000077066"/>
    </source>
</evidence>
<name>A0A166BQR3_9EURY</name>
<keyword evidence="1" id="KW-1133">Transmembrane helix</keyword>
<sequence>MRLDFYLETIKENLLYPFNNIFKVVIIGVLCFIGSIIGIMLQALGIATNNVSVLLLTIIIAMIVLFVIYIFSGGYLAKITRTTIETNDETYDLPKFDVKQDIIEGLKLIVIAIAYYIIPVIIILTIAYVTNLLIPLVSVLIYLSSFAILNITTVPMLTELFVLSIIIFLIFTAFFTVAVGRFSETRELISALEFKEIIGILKDVEIKDFLVNFILMIVAIVILWLIGVGITFITGGIGVGFVATILNVVLIIPYIYVFIFKSIGSIYLESIY</sequence>
<dbReference type="Pfam" id="PF13197">
    <property type="entry name" value="DUF4013"/>
    <property type="match status" value="1"/>
</dbReference>
<feature type="transmembrane region" description="Helical" evidence="1">
    <location>
        <begin position="209"/>
        <end position="233"/>
    </location>
</feature>
<dbReference type="InterPro" id="IPR025098">
    <property type="entry name" value="DUF4013"/>
</dbReference>
<reference evidence="2 3" key="1">
    <citation type="submission" date="2016-04" db="EMBL/GenBank/DDBJ databases">
        <title>Genome sequence of Methanobrevibacter filiformis DSM 11501.</title>
        <authorList>
            <person name="Poehlein A."/>
            <person name="Seedorf H."/>
            <person name="Daniel R."/>
        </authorList>
    </citation>
    <scope>NUCLEOTIDE SEQUENCE [LARGE SCALE GENOMIC DNA]</scope>
    <source>
        <strain evidence="2 3">DSM 11501</strain>
    </source>
</reference>
<keyword evidence="1" id="KW-0472">Membrane</keyword>
<proteinExistence type="predicted"/>
<feature type="transmembrane region" description="Helical" evidence="1">
    <location>
        <begin position="136"/>
        <end position="154"/>
    </location>
</feature>
<feature type="transmembrane region" description="Helical" evidence="1">
    <location>
        <begin position="20"/>
        <end position="41"/>
    </location>
</feature>
<feature type="transmembrane region" description="Helical" evidence="1">
    <location>
        <begin position="108"/>
        <end position="129"/>
    </location>
</feature>
<evidence type="ECO:0000256" key="1">
    <source>
        <dbReference type="SAM" id="Phobius"/>
    </source>
</evidence>
<accession>A0A166BQR3</accession>
<keyword evidence="3" id="KW-1185">Reference proteome</keyword>
<keyword evidence="1" id="KW-0812">Transmembrane</keyword>
<feature type="transmembrane region" description="Helical" evidence="1">
    <location>
        <begin position="239"/>
        <end position="260"/>
    </location>
</feature>
<dbReference type="PATRIC" id="fig|55758.3.peg.1134"/>
<evidence type="ECO:0000313" key="2">
    <source>
        <dbReference type="EMBL" id="KZX13691.1"/>
    </source>
</evidence>
<dbReference type="AlphaFoldDB" id="A0A166BQR3"/>
<dbReference type="Proteomes" id="UP000077066">
    <property type="component" value="Unassembled WGS sequence"/>
</dbReference>
<comment type="caution">
    <text evidence="2">The sequence shown here is derived from an EMBL/GenBank/DDBJ whole genome shotgun (WGS) entry which is preliminary data.</text>
</comment>
<organism evidence="2 3">
    <name type="scientific">Methanobrevibacter filiformis</name>
    <dbReference type="NCBI Taxonomy" id="55758"/>
    <lineage>
        <taxon>Archaea</taxon>
        <taxon>Methanobacteriati</taxon>
        <taxon>Methanobacteriota</taxon>
        <taxon>Methanomada group</taxon>
        <taxon>Methanobacteria</taxon>
        <taxon>Methanobacteriales</taxon>
        <taxon>Methanobacteriaceae</taxon>
        <taxon>Methanobrevibacter</taxon>
    </lineage>
</organism>